<keyword evidence="2" id="KW-1185">Reference proteome</keyword>
<proteinExistence type="predicted"/>
<accession>A0AAD1U8Q8</accession>
<evidence type="ECO:0000313" key="2">
    <source>
        <dbReference type="Proteomes" id="UP001295684"/>
    </source>
</evidence>
<dbReference type="AlphaFoldDB" id="A0AAD1U8Q8"/>
<sequence>MNAPNCGYEGCNAQSVYYIKAKKLYACTIHRNETFSCYEGIVLVNPDQVMMTLNILDTSRKRFHLAAKQEAYHLPEDDCVALSEHLWEKIEALVAAHDQYCRKREYYKFVELLSKAKKLAKRFRENPLFIKTLLAKDRAESRAILEGDKDPELVYHERKLKDNARFFQVVQKLKEQRRNLTQKYQNDIVHLQKTLAVRDAEIADLRDFISRQEHQLTKKHEQDQSQLLLKQEEQKFRIRECIEGDSTNNQNSGILQGVVKIHQHFYDHKVEDISDNPPRFGHGEKKAFRGVVGPFPVIHSAYEESKDDIEENPISNVNNNYFEHLNKKYYSYEDLEALQLPLFHAEEAYGEFMSIEFDFSTPESNKLLENIEKTLPDLFSVKFKSISLVTNPEAFKTFCTYFFPDQVEHLTFRLDYRSISQLDKYFNIFIELCQKVKVQVEISECCISQKQLERIICANKSKMCLKITDCYISVENVHYFLDALEGATLGHLDLTNSGKNTIFGSLTSLEDYFLNLVISLSKSDDFRNNLSKVTVTGTGMTDIIAQHILDMHGFKNAKVG</sequence>
<reference evidence="1" key="1">
    <citation type="submission" date="2023-07" db="EMBL/GenBank/DDBJ databases">
        <authorList>
            <consortium name="AG Swart"/>
            <person name="Singh M."/>
            <person name="Singh A."/>
            <person name="Seah K."/>
            <person name="Emmerich C."/>
        </authorList>
    </citation>
    <scope>NUCLEOTIDE SEQUENCE</scope>
    <source>
        <strain evidence="1">DP1</strain>
    </source>
</reference>
<protein>
    <submittedName>
        <fullName evidence="1">Uncharacterized protein</fullName>
    </submittedName>
</protein>
<evidence type="ECO:0000313" key="1">
    <source>
        <dbReference type="EMBL" id="CAI2364480.1"/>
    </source>
</evidence>
<dbReference type="EMBL" id="CAMPGE010005633">
    <property type="protein sequence ID" value="CAI2364480.1"/>
    <property type="molecule type" value="Genomic_DNA"/>
</dbReference>
<dbReference type="Proteomes" id="UP001295684">
    <property type="component" value="Unassembled WGS sequence"/>
</dbReference>
<comment type="caution">
    <text evidence="1">The sequence shown here is derived from an EMBL/GenBank/DDBJ whole genome shotgun (WGS) entry which is preliminary data.</text>
</comment>
<name>A0AAD1U8Q8_EUPCR</name>
<gene>
    <name evidence="1" type="ORF">ECRASSUSDP1_LOCUS5823</name>
</gene>
<organism evidence="1 2">
    <name type="scientific">Euplotes crassus</name>
    <dbReference type="NCBI Taxonomy" id="5936"/>
    <lineage>
        <taxon>Eukaryota</taxon>
        <taxon>Sar</taxon>
        <taxon>Alveolata</taxon>
        <taxon>Ciliophora</taxon>
        <taxon>Intramacronucleata</taxon>
        <taxon>Spirotrichea</taxon>
        <taxon>Hypotrichia</taxon>
        <taxon>Euplotida</taxon>
        <taxon>Euplotidae</taxon>
        <taxon>Moneuplotes</taxon>
    </lineage>
</organism>